<dbReference type="InterPro" id="IPR007394">
    <property type="entry name" value="UPF0122"/>
</dbReference>
<dbReference type="GO" id="GO:0003677">
    <property type="term" value="F:DNA binding"/>
    <property type="evidence" value="ECO:0007669"/>
    <property type="project" value="UniProtKB-KW"/>
</dbReference>
<dbReference type="Proteomes" id="UP001236620">
    <property type="component" value="Unassembled WGS sequence"/>
</dbReference>
<evidence type="ECO:0000256" key="3">
    <source>
        <dbReference type="HAMAP-Rule" id="MF_00245"/>
    </source>
</evidence>
<reference evidence="5" key="1">
    <citation type="submission" date="2023-07" db="EMBL/GenBank/DDBJ databases">
        <title>Genomic Encyclopedia of Type Strains, Phase IV (KMG-IV): sequencing the most valuable type-strain genomes for metagenomic binning, comparative biology and taxonomic classification.</title>
        <authorList>
            <person name="Goeker M."/>
        </authorList>
    </citation>
    <scope>NUCLEOTIDE SEQUENCE [LARGE SCALE GENOMIC DNA]</scope>
    <source>
        <strain evidence="5">DSM 22019</strain>
    </source>
</reference>
<evidence type="ECO:0000313" key="5">
    <source>
        <dbReference type="EMBL" id="MDQ0567451.1"/>
    </source>
</evidence>
<evidence type="ECO:0000256" key="2">
    <source>
        <dbReference type="ARBA" id="ARBA00024764"/>
    </source>
</evidence>
<name>A0ABU0NEK7_9MOLU</name>
<gene>
    <name evidence="5" type="ORF">J2Z63_000072</name>
</gene>
<dbReference type="RefSeq" id="WP_307443886.1">
    <property type="nucleotide sequence ID" value="NZ_JAUSWP010000001.1"/>
</dbReference>
<dbReference type="PANTHER" id="PTHR40083:SF1">
    <property type="entry name" value="UPF0122 PROTEIN YLXM"/>
    <property type="match status" value="1"/>
</dbReference>
<keyword evidence="4" id="KW-0175">Coiled coil</keyword>
<evidence type="ECO:0000256" key="4">
    <source>
        <dbReference type="SAM" id="Coils"/>
    </source>
</evidence>
<dbReference type="PANTHER" id="PTHR40083">
    <property type="entry name" value="UPF0122 PROTEIN CBO2450/CLC_2298"/>
    <property type="match status" value="1"/>
</dbReference>
<evidence type="ECO:0000313" key="6">
    <source>
        <dbReference type="Proteomes" id="UP001236620"/>
    </source>
</evidence>
<sequence>MKNNIIDKTVNLSNLFEIYKHLLTDKQQEYFTLYINEDLSLNEIAEEFEISKTAVHDSITKTIKLLNQWEEKLNLKEKQEKLISLIEKLENNNINNSEIIKIIKEVI</sequence>
<dbReference type="Pfam" id="PF04297">
    <property type="entry name" value="UPF0122"/>
    <property type="match status" value="1"/>
</dbReference>
<comment type="similarity">
    <text evidence="1 3">Belongs to the UPF0122 family.</text>
</comment>
<organism evidence="5 6">
    <name type="scientific">Mycoplasma yeatsii</name>
    <dbReference type="NCBI Taxonomy" id="51365"/>
    <lineage>
        <taxon>Bacteria</taxon>
        <taxon>Bacillati</taxon>
        <taxon>Mycoplasmatota</taxon>
        <taxon>Mollicutes</taxon>
        <taxon>Mycoplasmataceae</taxon>
        <taxon>Mycoplasma</taxon>
    </lineage>
</organism>
<dbReference type="SUPFAM" id="SSF88659">
    <property type="entry name" value="Sigma3 and sigma4 domains of RNA polymerase sigma factors"/>
    <property type="match status" value="1"/>
</dbReference>
<dbReference type="HAMAP" id="MF_00245">
    <property type="entry name" value="UPF0122"/>
    <property type="match status" value="1"/>
</dbReference>
<accession>A0ABU0NEK7</accession>
<dbReference type="InterPro" id="IPR036388">
    <property type="entry name" value="WH-like_DNA-bd_sf"/>
</dbReference>
<keyword evidence="5" id="KW-0238">DNA-binding</keyword>
<dbReference type="InterPro" id="IPR054831">
    <property type="entry name" value="UPF0122_fam_protein"/>
</dbReference>
<comment type="caution">
    <text evidence="5">The sequence shown here is derived from an EMBL/GenBank/DDBJ whole genome shotgun (WGS) entry which is preliminary data.</text>
</comment>
<keyword evidence="6" id="KW-1185">Reference proteome</keyword>
<proteinExistence type="inferred from homology"/>
<dbReference type="Gene3D" id="1.10.10.10">
    <property type="entry name" value="Winged helix-like DNA-binding domain superfamily/Winged helix DNA-binding domain"/>
    <property type="match status" value="1"/>
</dbReference>
<dbReference type="NCBIfam" id="NF045758">
    <property type="entry name" value="YlxM"/>
    <property type="match status" value="1"/>
</dbReference>
<dbReference type="EMBL" id="JAUSWP010000001">
    <property type="protein sequence ID" value="MDQ0567451.1"/>
    <property type="molecule type" value="Genomic_DNA"/>
</dbReference>
<feature type="coiled-coil region" evidence="4">
    <location>
        <begin position="59"/>
        <end position="95"/>
    </location>
</feature>
<comment type="function">
    <text evidence="2 3">Might take part in the signal recognition particle (SRP) pathway. This is inferred from the conservation of its genetic proximity to ftsY/ffh. May be a regulatory protein.</text>
</comment>
<protein>
    <recommendedName>
        <fullName evidence="3">UPF0122 protein J2Z63_000072</fullName>
    </recommendedName>
</protein>
<dbReference type="InterPro" id="IPR013324">
    <property type="entry name" value="RNA_pol_sigma_r3/r4-like"/>
</dbReference>
<evidence type="ECO:0000256" key="1">
    <source>
        <dbReference type="ARBA" id="ARBA00008720"/>
    </source>
</evidence>